<accession>A0AAD9W0A3</accession>
<dbReference type="PANTHER" id="PTHR38797:SF4">
    <property type="entry name" value="NUCLEAR PORE COMPLEX PROTEIN NUP85"/>
    <property type="match status" value="1"/>
</dbReference>
<protein>
    <submittedName>
        <fullName evidence="1">Uncharacterized protein</fullName>
    </submittedName>
</protein>
<dbReference type="PANTHER" id="PTHR38797">
    <property type="entry name" value="NUCLEAR PORE COMPLEX PROTEIN NUP85-RELATED"/>
    <property type="match status" value="1"/>
</dbReference>
<dbReference type="InterPro" id="IPR022085">
    <property type="entry name" value="OpdG"/>
</dbReference>
<proteinExistence type="predicted"/>
<dbReference type="Pfam" id="PF12311">
    <property type="entry name" value="DUF3632"/>
    <property type="match status" value="1"/>
</dbReference>
<comment type="caution">
    <text evidence="1">The sequence shown here is derived from an EMBL/GenBank/DDBJ whole genome shotgun (WGS) entry which is preliminary data.</text>
</comment>
<evidence type="ECO:0000313" key="2">
    <source>
        <dbReference type="Proteomes" id="UP001265746"/>
    </source>
</evidence>
<keyword evidence="2" id="KW-1185">Reference proteome</keyword>
<dbReference type="InterPro" id="IPR053204">
    <property type="entry name" value="Oxopyrrolidines_Biosynth-assoc"/>
</dbReference>
<dbReference type="Proteomes" id="UP001265746">
    <property type="component" value="Unassembled WGS sequence"/>
</dbReference>
<dbReference type="EMBL" id="JAUJFL010000008">
    <property type="protein sequence ID" value="KAK2598621.1"/>
    <property type="molecule type" value="Genomic_DNA"/>
</dbReference>
<name>A0AAD9W0A3_PHOAM</name>
<reference evidence="1" key="1">
    <citation type="submission" date="2023-06" db="EMBL/GenBank/DDBJ databases">
        <authorList>
            <person name="Noh H."/>
        </authorList>
    </citation>
    <scope>NUCLEOTIDE SEQUENCE</scope>
    <source>
        <strain evidence="1">DUCC20226</strain>
    </source>
</reference>
<sequence length="315" mass="35497">MAQYSLIEENITAVTDSWFQARLDRVSSEDPALQSLLASEVEALKSFHNGSLLTDEAAKSITRPITDSPVPHLGTYSDESRALGHLWALLIEALIEWPSSRTPSLVAVLKSIKKSPGNIHRGEATDDEEKPLSWGSLPYFTRVWSDNHWMSPGQIARRCPNDAARHRAREQYVKQQDVEAQLVAAQLFAEGPLTFPRALQYVARTLERTPGPDDSEDASDDASADEQLRLDFRVPATARWIQHCGQRLHDILRENEIAWWDLRSIPGSPMTFDDSYGHWKFWEKRLLALSKEEQDQAIKEAAKSAMGHMRASVNG</sequence>
<evidence type="ECO:0000313" key="1">
    <source>
        <dbReference type="EMBL" id="KAK2598621.1"/>
    </source>
</evidence>
<organism evidence="1 2">
    <name type="scientific">Phomopsis amygdali</name>
    <name type="common">Fusicoccum amygdali</name>
    <dbReference type="NCBI Taxonomy" id="1214568"/>
    <lineage>
        <taxon>Eukaryota</taxon>
        <taxon>Fungi</taxon>
        <taxon>Dikarya</taxon>
        <taxon>Ascomycota</taxon>
        <taxon>Pezizomycotina</taxon>
        <taxon>Sordariomycetes</taxon>
        <taxon>Sordariomycetidae</taxon>
        <taxon>Diaporthales</taxon>
        <taxon>Diaporthaceae</taxon>
        <taxon>Diaporthe</taxon>
    </lineage>
</organism>
<dbReference type="AlphaFoldDB" id="A0AAD9W0A3"/>
<gene>
    <name evidence="1" type="ORF">N8I77_012017</name>
</gene>